<dbReference type="AlphaFoldDB" id="A0A9P5GVM4"/>
<name>A0A9P5GVM4_9HYPO</name>
<evidence type="ECO:0000313" key="2">
    <source>
        <dbReference type="Proteomes" id="UP000722485"/>
    </source>
</evidence>
<keyword evidence="2" id="KW-1185">Reference proteome</keyword>
<dbReference type="OrthoDB" id="3561626at2759"/>
<gene>
    <name evidence="1" type="ORF">G7Z17_g13570</name>
</gene>
<accession>A0A9P5GVM4</accession>
<proteinExistence type="predicted"/>
<protein>
    <submittedName>
        <fullName evidence="1">Uncharacterized protein</fullName>
    </submittedName>
</protein>
<organism evidence="1 2">
    <name type="scientific">Cylindrodendrum hubeiense</name>
    <dbReference type="NCBI Taxonomy" id="595255"/>
    <lineage>
        <taxon>Eukaryota</taxon>
        <taxon>Fungi</taxon>
        <taxon>Dikarya</taxon>
        <taxon>Ascomycota</taxon>
        <taxon>Pezizomycotina</taxon>
        <taxon>Sordariomycetes</taxon>
        <taxon>Hypocreomycetidae</taxon>
        <taxon>Hypocreales</taxon>
        <taxon>Nectriaceae</taxon>
        <taxon>Cylindrodendrum</taxon>
    </lineage>
</organism>
<dbReference type="Proteomes" id="UP000722485">
    <property type="component" value="Unassembled WGS sequence"/>
</dbReference>
<reference evidence="1" key="1">
    <citation type="submission" date="2020-03" db="EMBL/GenBank/DDBJ databases">
        <title>Draft Genome Sequence of Cylindrodendrum hubeiense.</title>
        <authorList>
            <person name="Buettner E."/>
            <person name="Kellner H."/>
        </authorList>
    </citation>
    <scope>NUCLEOTIDE SEQUENCE</scope>
    <source>
        <strain evidence="1">IHI 201604</strain>
    </source>
</reference>
<comment type="caution">
    <text evidence="1">The sequence shown here is derived from an EMBL/GenBank/DDBJ whole genome shotgun (WGS) entry which is preliminary data.</text>
</comment>
<dbReference type="EMBL" id="JAANBB010000855">
    <property type="protein sequence ID" value="KAF7533039.1"/>
    <property type="molecule type" value="Genomic_DNA"/>
</dbReference>
<sequence length="179" mass="18905">MRKSPSLARHSSRPTSSTLLTPLSALSRRPITKPGETKTAVDVAYVTETSVYPVTETKTVNGEVVTKIYTSTEYLVSKVKTTIDEYKTIYETATGVEVYTQYTKVLYTVGGGTVVETIIPKTTIAIPETEIVTVPAVTFTSEAATTPTSAPAELPGNSGAANQPAFALMAGLIGALALL</sequence>
<evidence type="ECO:0000313" key="1">
    <source>
        <dbReference type="EMBL" id="KAF7533039.1"/>
    </source>
</evidence>